<proteinExistence type="predicted"/>
<sequence>MIRIAAFLPLVLIACGPPAPITPERAERLCRSEAEQADGISGSIGVGIGSDGPSARGGITITDDIFNPRPRDEALADCIARRTAGEPTPTTVGITIGGRT</sequence>
<accession>A0ABQ4NLK4</accession>
<reference evidence="2 3" key="1">
    <citation type="submission" date="2021-05" db="EMBL/GenBank/DDBJ databases">
        <title>Bacteria Genome sequencing.</title>
        <authorList>
            <person name="Takabe Y."/>
            <person name="Nakajima Y."/>
            <person name="Suzuki S."/>
            <person name="Shiozaki T."/>
        </authorList>
    </citation>
    <scope>NUCLEOTIDE SEQUENCE [LARGE SCALE GENOMIC DNA]</scope>
    <source>
        <strain evidence="2 3">AI_62</strain>
    </source>
</reference>
<dbReference type="RefSeq" id="WP_220748631.1">
    <property type="nucleotide sequence ID" value="NZ_BPFH01000003.1"/>
</dbReference>
<evidence type="ECO:0008006" key="4">
    <source>
        <dbReference type="Google" id="ProtNLM"/>
    </source>
</evidence>
<organism evidence="2 3">
    <name type="scientific">Jannaschia pagri</name>
    <dbReference type="NCBI Taxonomy" id="2829797"/>
    <lineage>
        <taxon>Bacteria</taxon>
        <taxon>Pseudomonadati</taxon>
        <taxon>Pseudomonadota</taxon>
        <taxon>Alphaproteobacteria</taxon>
        <taxon>Rhodobacterales</taxon>
        <taxon>Roseobacteraceae</taxon>
        <taxon>Jannaschia</taxon>
    </lineage>
</organism>
<evidence type="ECO:0000256" key="1">
    <source>
        <dbReference type="SAM" id="MobiDB-lite"/>
    </source>
</evidence>
<evidence type="ECO:0000313" key="3">
    <source>
        <dbReference type="Proteomes" id="UP000786693"/>
    </source>
</evidence>
<dbReference type="EMBL" id="BPFH01000003">
    <property type="protein sequence ID" value="GIT95115.1"/>
    <property type="molecule type" value="Genomic_DNA"/>
</dbReference>
<name>A0ABQ4NLK4_9RHOB</name>
<evidence type="ECO:0000313" key="2">
    <source>
        <dbReference type="EMBL" id="GIT95115.1"/>
    </source>
</evidence>
<dbReference type="PROSITE" id="PS51257">
    <property type="entry name" value="PROKAR_LIPOPROTEIN"/>
    <property type="match status" value="1"/>
</dbReference>
<keyword evidence="3" id="KW-1185">Reference proteome</keyword>
<comment type="caution">
    <text evidence="2">The sequence shown here is derived from an EMBL/GenBank/DDBJ whole genome shotgun (WGS) entry which is preliminary data.</text>
</comment>
<dbReference type="Proteomes" id="UP000786693">
    <property type="component" value="Unassembled WGS sequence"/>
</dbReference>
<feature type="region of interest" description="Disordered" evidence="1">
    <location>
        <begin position="41"/>
        <end position="68"/>
    </location>
</feature>
<protein>
    <recommendedName>
        <fullName evidence="4">Lipoprotein</fullName>
    </recommendedName>
</protein>
<gene>
    <name evidence="2" type="ORF">JANAI62_17380</name>
</gene>